<dbReference type="GO" id="GO:0003677">
    <property type="term" value="F:DNA binding"/>
    <property type="evidence" value="ECO:0007669"/>
    <property type="project" value="UniProtKB-KW"/>
</dbReference>
<dbReference type="InterPro" id="IPR007627">
    <property type="entry name" value="RNA_pol_sigma70_r2"/>
</dbReference>
<dbReference type="RefSeq" id="WP_133998528.1">
    <property type="nucleotide sequence ID" value="NZ_SODV01000002.1"/>
</dbReference>
<organism evidence="7 8">
    <name type="scientific">Dinghuibacter silviterrae</name>
    <dbReference type="NCBI Taxonomy" id="1539049"/>
    <lineage>
        <taxon>Bacteria</taxon>
        <taxon>Pseudomonadati</taxon>
        <taxon>Bacteroidota</taxon>
        <taxon>Chitinophagia</taxon>
        <taxon>Chitinophagales</taxon>
        <taxon>Chitinophagaceae</taxon>
        <taxon>Dinghuibacter</taxon>
    </lineage>
</organism>
<comment type="similarity">
    <text evidence="1">Belongs to the sigma-70 factor family. ECF subfamily.</text>
</comment>
<keyword evidence="4" id="KW-0238">DNA-binding</keyword>
<evidence type="ECO:0000256" key="4">
    <source>
        <dbReference type="ARBA" id="ARBA00023125"/>
    </source>
</evidence>
<dbReference type="GO" id="GO:0016987">
    <property type="term" value="F:sigma factor activity"/>
    <property type="evidence" value="ECO:0007669"/>
    <property type="project" value="UniProtKB-KW"/>
</dbReference>
<keyword evidence="5" id="KW-0804">Transcription</keyword>
<dbReference type="OrthoDB" id="1116697at2"/>
<keyword evidence="2" id="KW-0805">Transcription regulation</keyword>
<dbReference type="SUPFAM" id="SSF88659">
    <property type="entry name" value="Sigma3 and sigma4 domains of RNA polymerase sigma factors"/>
    <property type="match status" value="1"/>
</dbReference>
<keyword evidence="8" id="KW-1185">Reference proteome</keyword>
<sequence>MQSLASDQSIVAGILSDRIDDVAYPLYHQYHGAVSAYVLQNGGSSQDADDVFQETIVAFIDLVQRGKFRGEATVKTLLIGIGRHVWYNEIRKRKSLDQRGAVYEKNKGTEEEDGSGQLYERELHRHFLTLLTRLGEPCRTILTLFYYENRSFKEIVQETGYENEQVVRNRKYKCMKSLADMIQDDPEVMEQVKLMYD</sequence>
<evidence type="ECO:0000259" key="6">
    <source>
        <dbReference type="Pfam" id="PF04542"/>
    </source>
</evidence>
<dbReference type="InterPro" id="IPR014284">
    <property type="entry name" value="RNA_pol_sigma-70_dom"/>
</dbReference>
<comment type="caution">
    <text evidence="7">The sequence shown here is derived from an EMBL/GenBank/DDBJ whole genome shotgun (WGS) entry which is preliminary data.</text>
</comment>
<dbReference type="PANTHER" id="PTHR43133">
    <property type="entry name" value="RNA POLYMERASE ECF-TYPE SIGMA FACTO"/>
    <property type="match status" value="1"/>
</dbReference>
<dbReference type="GO" id="GO:0006352">
    <property type="term" value="P:DNA-templated transcription initiation"/>
    <property type="evidence" value="ECO:0007669"/>
    <property type="project" value="InterPro"/>
</dbReference>
<evidence type="ECO:0000256" key="5">
    <source>
        <dbReference type="ARBA" id="ARBA00023163"/>
    </source>
</evidence>
<dbReference type="InterPro" id="IPR013324">
    <property type="entry name" value="RNA_pol_sigma_r3/r4-like"/>
</dbReference>
<reference evidence="7 8" key="1">
    <citation type="submission" date="2019-03" db="EMBL/GenBank/DDBJ databases">
        <title>Genomic Encyclopedia of Type Strains, Phase IV (KMG-IV): sequencing the most valuable type-strain genomes for metagenomic binning, comparative biology and taxonomic classification.</title>
        <authorList>
            <person name="Goeker M."/>
        </authorList>
    </citation>
    <scope>NUCLEOTIDE SEQUENCE [LARGE SCALE GENOMIC DNA]</scope>
    <source>
        <strain evidence="7 8">DSM 100059</strain>
    </source>
</reference>
<dbReference type="NCBIfam" id="TIGR02937">
    <property type="entry name" value="sigma70-ECF"/>
    <property type="match status" value="1"/>
</dbReference>
<dbReference type="Gene3D" id="1.10.1740.10">
    <property type="match status" value="1"/>
</dbReference>
<dbReference type="Gene3D" id="1.10.10.10">
    <property type="entry name" value="Winged helix-like DNA-binding domain superfamily/Winged helix DNA-binding domain"/>
    <property type="match status" value="1"/>
</dbReference>
<protein>
    <submittedName>
        <fullName evidence="7">RNA polymerase sigma factor (Sigma-70 family)</fullName>
    </submittedName>
</protein>
<name>A0A4V3GKU6_9BACT</name>
<dbReference type="AlphaFoldDB" id="A0A4V3GKU6"/>
<evidence type="ECO:0000256" key="1">
    <source>
        <dbReference type="ARBA" id="ARBA00010641"/>
    </source>
</evidence>
<dbReference type="InterPro" id="IPR039425">
    <property type="entry name" value="RNA_pol_sigma-70-like"/>
</dbReference>
<dbReference type="SUPFAM" id="SSF88946">
    <property type="entry name" value="Sigma2 domain of RNA polymerase sigma factors"/>
    <property type="match status" value="1"/>
</dbReference>
<evidence type="ECO:0000313" key="7">
    <source>
        <dbReference type="EMBL" id="TDW97032.1"/>
    </source>
</evidence>
<accession>A0A4V3GKU6</accession>
<dbReference type="InterPro" id="IPR036388">
    <property type="entry name" value="WH-like_DNA-bd_sf"/>
</dbReference>
<evidence type="ECO:0000256" key="3">
    <source>
        <dbReference type="ARBA" id="ARBA00023082"/>
    </source>
</evidence>
<feature type="domain" description="RNA polymerase sigma-70 region 2" evidence="6">
    <location>
        <begin position="26"/>
        <end position="94"/>
    </location>
</feature>
<evidence type="ECO:0000256" key="2">
    <source>
        <dbReference type="ARBA" id="ARBA00023015"/>
    </source>
</evidence>
<proteinExistence type="inferred from homology"/>
<dbReference type="PANTHER" id="PTHR43133:SF8">
    <property type="entry name" value="RNA POLYMERASE SIGMA FACTOR HI_1459-RELATED"/>
    <property type="match status" value="1"/>
</dbReference>
<dbReference type="InterPro" id="IPR013325">
    <property type="entry name" value="RNA_pol_sigma_r2"/>
</dbReference>
<dbReference type="Proteomes" id="UP000294498">
    <property type="component" value="Unassembled WGS sequence"/>
</dbReference>
<dbReference type="Pfam" id="PF04542">
    <property type="entry name" value="Sigma70_r2"/>
    <property type="match status" value="1"/>
</dbReference>
<gene>
    <name evidence="7" type="ORF">EDB95_4869</name>
</gene>
<evidence type="ECO:0000313" key="8">
    <source>
        <dbReference type="Proteomes" id="UP000294498"/>
    </source>
</evidence>
<keyword evidence="3" id="KW-0731">Sigma factor</keyword>
<dbReference type="EMBL" id="SODV01000002">
    <property type="protein sequence ID" value="TDW97032.1"/>
    <property type="molecule type" value="Genomic_DNA"/>
</dbReference>